<gene>
    <name evidence="4" type="ORF">SAMN05661093_00950</name>
</gene>
<proteinExistence type="predicted"/>
<feature type="domain" description="PKD" evidence="3">
    <location>
        <begin position="507"/>
        <end position="573"/>
    </location>
</feature>
<dbReference type="InterPro" id="IPR006626">
    <property type="entry name" value="PbH1"/>
</dbReference>
<dbReference type="InterPro" id="IPR011044">
    <property type="entry name" value="Quino_amine_DH_bsu"/>
</dbReference>
<protein>
    <submittedName>
        <fullName evidence="4">Right handed beta helix region</fullName>
    </submittedName>
</protein>
<dbReference type="InterPro" id="IPR011045">
    <property type="entry name" value="N2O_reductase_N"/>
</dbReference>
<dbReference type="InterPro" id="IPR035986">
    <property type="entry name" value="PKD_dom_sf"/>
</dbReference>
<reference evidence="4 5" key="1">
    <citation type="submission" date="2017-04" db="EMBL/GenBank/DDBJ databases">
        <authorList>
            <person name="Afonso C.L."/>
            <person name="Miller P.J."/>
            <person name="Scott M.A."/>
            <person name="Spackman E."/>
            <person name="Goraichik I."/>
            <person name="Dimitrov K.M."/>
            <person name="Suarez D.L."/>
            <person name="Swayne D.E."/>
        </authorList>
    </citation>
    <scope>NUCLEOTIDE SEQUENCE [LARGE SCALE GENOMIC DNA]</scope>
    <source>
        <strain evidence="4 5">DSM 43828</strain>
    </source>
</reference>
<feature type="chain" id="PRO_5038390422" evidence="2">
    <location>
        <begin position="27"/>
        <end position="971"/>
    </location>
</feature>
<sequence length="971" mass="102893">MIIRRKRFWALCLAAATCLTSVVVVGADKAHQAPRVRLHGGAAWLASSKVGQLTLLDGSSAEVAAKVSVAPPGTPIRSSQLGPTGYALNLLDNSVVRVDGATLEPSQPSKPLGSSLFPTPQTLHLLNSERGLLTPIDPGTLTPRGAPHSLAAKVTPDGAIVDGGGRLWLLDQRTGDLSWFAADSRGSRDHAGTAERTRIAVASGHPALLDLDRRQVSLLDPETGSILSSVRADVRPDDTVSVTGSPTERRILISIASRGLLMVCAFDSACHEPVPLGAGKADLGAAVEVDNHAIVPDYSTGRVWIVNLTTMRVVVERQLFDRPVRFELLSHDGIVFYNDPDSDQAGVLDLDGNVRAVSKYNPTKPDTGPVEVAANTPSAPRQSSPPTNRPRSGPTGNVPPVSGPGRFEPNPPAPVGAPIADIVIKPRNRGLVGDEFELSVVSRSPIGIATARWTFGDGTESTGLVVRHRWQRPGQFQVNVAPTLTSGLAAPTATATVIIEPAGTPPRIDSISVDPETPRVGEAVRFTAGVSGRWPDRWEWTIQGDQGTETVSSLPEFSHTFAAPGTYTVTLAVLAGGVQVQRSRQLTVAPEPPPVRCGDVLTASAVLKNDLVCPNDIALTIAADNVTLDLRGHTLSTDTPSETSTGIKVAGSRTIQNTTIKNGTLTRFRTGVGLTDVSGVKLSAMTVASSADANNFEQLAGDIYGVNALDVQVSHTNLTGNAPFMFHENSDIRIANSTLSNNAKQRAERGKALCTSHSRCTLAESVLKLSDISCADEVDQSYLSIEGSDVDSTEIGYRCHSVTLKNNRILPFTNHAAQHITMTENTAFTTPESREPGPTIISISYASVDIARNEFSNMHYGLAVWRTSGRITGNTFTTNSLLGLQIESGVQYEVSHNLFTNNGYSEKDPTSTVIRGGLFVNGPVNSGIEVSNNRSQDNYGYGMSAIDSSDGGGNTSSRDQLGCAGIECKKE</sequence>
<dbReference type="SUPFAM" id="SSF51126">
    <property type="entry name" value="Pectin lyase-like"/>
    <property type="match status" value="2"/>
</dbReference>
<dbReference type="PROSITE" id="PS50093">
    <property type="entry name" value="PKD"/>
    <property type="match status" value="2"/>
</dbReference>
<dbReference type="InterPro" id="IPR013783">
    <property type="entry name" value="Ig-like_fold"/>
</dbReference>
<evidence type="ECO:0000256" key="1">
    <source>
        <dbReference type="SAM" id="MobiDB-lite"/>
    </source>
</evidence>
<feature type="region of interest" description="Disordered" evidence="1">
    <location>
        <begin position="358"/>
        <end position="414"/>
    </location>
</feature>
<keyword evidence="5" id="KW-1185">Reference proteome</keyword>
<dbReference type="SMART" id="SM00089">
    <property type="entry name" value="PKD"/>
    <property type="match status" value="2"/>
</dbReference>
<evidence type="ECO:0000313" key="4">
    <source>
        <dbReference type="EMBL" id="SMC61782.1"/>
    </source>
</evidence>
<dbReference type="InterPro" id="IPR039448">
    <property type="entry name" value="Beta_helix"/>
</dbReference>
<name>A0A1Y5WZN9_KIBAR</name>
<dbReference type="AlphaFoldDB" id="A0A1Y5WZN9"/>
<dbReference type="SUPFAM" id="SSF49299">
    <property type="entry name" value="PKD domain"/>
    <property type="match status" value="2"/>
</dbReference>
<dbReference type="InterPro" id="IPR000601">
    <property type="entry name" value="PKD_dom"/>
</dbReference>
<dbReference type="GO" id="GO:0005975">
    <property type="term" value="P:carbohydrate metabolic process"/>
    <property type="evidence" value="ECO:0007669"/>
    <property type="project" value="UniProtKB-ARBA"/>
</dbReference>
<organism evidence="4 5">
    <name type="scientific">Kibdelosporangium aridum</name>
    <dbReference type="NCBI Taxonomy" id="2030"/>
    <lineage>
        <taxon>Bacteria</taxon>
        <taxon>Bacillati</taxon>
        <taxon>Actinomycetota</taxon>
        <taxon>Actinomycetes</taxon>
        <taxon>Pseudonocardiales</taxon>
        <taxon>Pseudonocardiaceae</taxon>
        <taxon>Kibdelosporangium</taxon>
    </lineage>
</organism>
<dbReference type="Gene3D" id="2.160.20.10">
    <property type="entry name" value="Single-stranded right-handed beta-helix, Pectin lyase-like"/>
    <property type="match status" value="1"/>
</dbReference>
<dbReference type="Proteomes" id="UP000192674">
    <property type="component" value="Unassembled WGS sequence"/>
</dbReference>
<feature type="signal peptide" evidence="2">
    <location>
        <begin position="1"/>
        <end position="26"/>
    </location>
</feature>
<dbReference type="Gene3D" id="2.60.40.10">
    <property type="entry name" value="Immunoglobulins"/>
    <property type="match status" value="2"/>
</dbReference>
<keyword evidence="2" id="KW-0732">Signal</keyword>
<dbReference type="Gene3D" id="2.130.10.10">
    <property type="entry name" value="YVTN repeat-like/Quinoprotein amine dehydrogenase"/>
    <property type="match status" value="1"/>
</dbReference>
<evidence type="ECO:0000313" key="5">
    <source>
        <dbReference type="Proteomes" id="UP000192674"/>
    </source>
</evidence>
<feature type="region of interest" description="Disordered" evidence="1">
    <location>
        <begin position="939"/>
        <end position="960"/>
    </location>
</feature>
<dbReference type="SUPFAM" id="SSF50974">
    <property type="entry name" value="Nitrous oxide reductase, N-terminal domain"/>
    <property type="match status" value="1"/>
</dbReference>
<dbReference type="InterPro" id="IPR011050">
    <property type="entry name" value="Pectin_lyase_fold/virulence"/>
</dbReference>
<evidence type="ECO:0000259" key="3">
    <source>
        <dbReference type="PROSITE" id="PS50093"/>
    </source>
</evidence>
<dbReference type="InterPro" id="IPR015943">
    <property type="entry name" value="WD40/YVTN_repeat-like_dom_sf"/>
</dbReference>
<feature type="compositionally biased region" description="Polar residues" evidence="1">
    <location>
        <begin position="375"/>
        <end position="390"/>
    </location>
</feature>
<feature type="domain" description="PKD" evidence="3">
    <location>
        <begin position="442"/>
        <end position="504"/>
    </location>
</feature>
<accession>A0A1Y5WZN9</accession>
<dbReference type="InterPro" id="IPR012334">
    <property type="entry name" value="Pectin_lyas_fold"/>
</dbReference>
<evidence type="ECO:0000256" key="2">
    <source>
        <dbReference type="SAM" id="SignalP"/>
    </source>
</evidence>
<dbReference type="Pfam" id="PF18911">
    <property type="entry name" value="PKD_4"/>
    <property type="match status" value="1"/>
</dbReference>
<dbReference type="SMART" id="SM00710">
    <property type="entry name" value="PbH1"/>
    <property type="match status" value="5"/>
</dbReference>
<dbReference type="EMBL" id="FWXV01000001">
    <property type="protein sequence ID" value="SMC61782.1"/>
    <property type="molecule type" value="Genomic_DNA"/>
</dbReference>
<dbReference type="CDD" id="cd00146">
    <property type="entry name" value="PKD"/>
    <property type="match status" value="2"/>
</dbReference>
<dbReference type="InterPro" id="IPR022409">
    <property type="entry name" value="PKD/Chitinase_dom"/>
</dbReference>
<dbReference type="SUPFAM" id="SSF50969">
    <property type="entry name" value="YVTN repeat-like/Quinoprotein amine dehydrogenase"/>
    <property type="match status" value="1"/>
</dbReference>
<dbReference type="Pfam" id="PF00801">
    <property type="entry name" value="PKD"/>
    <property type="match status" value="1"/>
</dbReference>
<dbReference type="Pfam" id="PF13229">
    <property type="entry name" value="Beta_helix"/>
    <property type="match status" value="1"/>
</dbReference>